<evidence type="ECO:0000256" key="2">
    <source>
        <dbReference type="ARBA" id="ARBA00022737"/>
    </source>
</evidence>
<sequence>MASFLFKSKLKPLLSTKLTPPFLHLRHFSPSILNPDSTTPLSAKEKSKAALTLIKSEKNPETILEICRAASLTPDSHLDRLIFSKAISKLSESNYYEGIREFLNELQTRPDLKTERFVSHCMVLYGEAGLLGDAVKVYDKMPELGIPRTTRSLNALLFSCIVANDYGEMKRIFVEFPKMYGIEADVDTYNTVIKGFCDSGSAKAVYSVLAEMDRKKCKPNATTFGIWIAGFYKEEKFDDVQKVLEEMKKRYMFPGISTFNIRIQSLCKLRRANDGKALLDEMFSRGMKPNKNTYYHLIHGFSREGKMDEAKEFYKKMNNAGYKPDSECYFTLVYFLCKNEDFETALSVCKESMEKNWFPSYSTMKLLVNGLASIAKVDEALELVKQMKERFPSSADQWNEIEESLPKK</sequence>
<feature type="repeat" description="PPR" evidence="3">
    <location>
        <begin position="220"/>
        <end position="254"/>
    </location>
</feature>
<comment type="similarity">
    <text evidence="1">Belongs to the PPR family. P subfamily.</text>
</comment>
<accession>A0AAD8HKN3</accession>
<evidence type="ECO:0000313" key="5">
    <source>
        <dbReference type="Proteomes" id="UP001237642"/>
    </source>
</evidence>
<name>A0AAD8HKN3_9APIA</name>
<dbReference type="Gene3D" id="1.25.40.10">
    <property type="entry name" value="Tetratricopeptide repeat domain"/>
    <property type="match status" value="4"/>
</dbReference>
<dbReference type="Pfam" id="PF01535">
    <property type="entry name" value="PPR"/>
    <property type="match status" value="2"/>
</dbReference>
<dbReference type="EMBL" id="JAUIZM010000008">
    <property type="protein sequence ID" value="KAK1368411.1"/>
    <property type="molecule type" value="Genomic_DNA"/>
</dbReference>
<evidence type="ECO:0000256" key="3">
    <source>
        <dbReference type="PROSITE-ProRule" id="PRU00708"/>
    </source>
</evidence>
<comment type="caution">
    <text evidence="4">The sequence shown here is derived from an EMBL/GenBank/DDBJ whole genome shotgun (WGS) entry which is preliminary data.</text>
</comment>
<dbReference type="SUPFAM" id="SSF48452">
    <property type="entry name" value="TPR-like"/>
    <property type="match status" value="1"/>
</dbReference>
<dbReference type="InterPro" id="IPR011990">
    <property type="entry name" value="TPR-like_helical_dom_sf"/>
</dbReference>
<dbReference type="PROSITE" id="PS51375">
    <property type="entry name" value="PPR"/>
    <property type="match status" value="4"/>
</dbReference>
<protein>
    <submittedName>
        <fullName evidence="4">Pentatricopeptide repeat-containing protein, mitochondrial</fullName>
    </submittedName>
</protein>
<dbReference type="InterPro" id="IPR002885">
    <property type="entry name" value="PPR_rpt"/>
</dbReference>
<keyword evidence="5" id="KW-1185">Reference proteome</keyword>
<organism evidence="4 5">
    <name type="scientific">Heracleum sosnowskyi</name>
    <dbReference type="NCBI Taxonomy" id="360622"/>
    <lineage>
        <taxon>Eukaryota</taxon>
        <taxon>Viridiplantae</taxon>
        <taxon>Streptophyta</taxon>
        <taxon>Embryophyta</taxon>
        <taxon>Tracheophyta</taxon>
        <taxon>Spermatophyta</taxon>
        <taxon>Magnoliopsida</taxon>
        <taxon>eudicotyledons</taxon>
        <taxon>Gunneridae</taxon>
        <taxon>Pentapetalae</taxon>
        <taxon>asterids</taxon>
        <taxon>campanulids</taxon>
        <taxon>Apiales</taxon>
        <taxon>Apiaceae</taxon>
        <taxon>Apioideae</taxon>
        <taxon>apioid superclade</taxon>
        <taxon>Tordylieae</taxon>
        <taxon>Tordyliinae</taxon>
        <taxon>Heracleum</taxon>
    </lineage>
</organism>
<dbReference type="PANTHER" id="PTHR47939">
    <property type="entry name" value="MEMBRANE-ASSOCIATED SALT-INDUCIBLE PROTEIN-LIKE"/>
    <property type="match status" value="1"/>
</dbReference>
<feature type="repeat" description="PPR" evidence="3">
    <location>
        <begin position="185"/>
        <end position="219"/>
    </location>
</feature>
<proteinExistence type="inferred from homology"/>
<feature type="repeat" description="PPR" evidence="3">
    <location>
        <begin position="290"/>
        <end position="324"/>
    </location>
</feature>
<gene>
    <name evidence="4" type="ORF">POM88_034503</name>
</gene>
<keyword evidence="2" id="KW-0677">Repeat</keyword>
<dbReference type="Pfam" id="PF13041">
    <property type="entry name" value="PPR_2"/>
    <property type="match status" value="2"/>
</dbReference>
<dbReference type="InterPro" id="IPR050667">
    <property type="entry name" value="PPR-containing_protein"/>
</dbReference>
<evidence type="ECO:0000313" key="4">
    <source>
        <dbReference type="EMBL" id="KAK1368411.1"/>
    </source>
</evidence>
<dbReference type="NCBIfam" id="TIGR00756">
    <property type="entry name" value="PPR"/>
    <property type="match status" value="3"/>
</dbReference>
<evidence type="ECO:0000256" key="1">
    <source>
        <dbReference type="ARBA" id="ARBA00007626"/>
    </source>
</evidence>
<dbReference type="Proteomes" id="UP001237642">
    <property type="component" value="Unassembled WGS sequence"/>
</dbReference>
<reference evidence="4" key="2">
    <citation type="submission" date="2023-05" db="EMBL/GenBank/DDBJ databases">
        <authorList>
            <person name="Schelkunov M.I."/>
        </authorList>
    </citation>
    <scope>NUCLEOTIDE SEQUENCE</scope>
    <source>
        <strain evidence="4">Hsosn_3</strain>
        <tissue evidence="4">Leaf</tissue>
    </source>
</reference>
<feature type="repeat" description="PPR" evidence="3">
    <location>
        <begin position="255"/>
        <end position="289"/>
    </location>
</feature>
<dbReference type="PANTHER" id="PTHR47939:SF9">
    <property type="entry name" value="(WILD MALAYSIAN BANANA) HYPOTHETICAL PROTEIN"/>
    <property type="match status" value="1"/>
</dbReference>
<dbReference type="AlphaFoldDB" id="A0AAD8HKN3"/>
<reference evidence="4" key="1">
    <citation type="submission" date="2023-02" db="EMBL/GenBank/DDBJ databases">
        <title>Genome of toxic invasive species Heracleum sosnowskyi carries increased number of genes despite the absence of recent whole-genome duplications.</title>
        <authorList>
            <person name="Schelkunov M."/>
            <person name="Shtratnikova V."/>
            <person name="Makarenko M."/>
            <person name="Klepikova A."/>
            <person name="Omelchenko D."/>
            <person name="Novikova G."/>
            <person name="Obukhova E."/>
            <person name="Bogdanov V."/>
            <person name="Penin A."/>
            <person name="Logacheva M."/>
        </authorList>
    </citation>
    <scope>NUCLEOTIDE SEQUENCE</scope>
    <source>
        <strain evidence="4">Hsosn_3</strain>
        <tissue evidence="4">Leaf</tissue>
    </source>
</reference>